<evidence type="ECO:0008006" key="4">
    <source>
        <dbReference type="Google" id="ProtNLM"/>
    </source>
</evidence>
<dbReference type="Proteomes" id="UP001430796">
    <property type="component" value="Unassembled WGS sequence"/>
</dbReference>
<proteinExistence type="predicted"/>
<feature type="region of interest" description="Disordered" evidence="1">
    <location>
        <begin position="103"/>
        <end position="129"/>
    </location>
</feature>
<reference evidence="2" key="1">
    <citation type="submission" date="2022-01" db="EMBL/GenBank/DDBJ databases">
        <title>Lysobacter chinensis sp. nov., a bacterium isolated from cow dung compost.</title>
        <authorList>
            <person name="Liu Y."/>
        </authorList>
    </citation>
    <scope>NUCLEOTIDE SEQUENCE</scope>
    <source>
        <strain evidence="2">TLK-CK17</strain>
    </source>
</reference>
<evidence type="ECO:0000313" key="3">
    <source>
        <dbReference type="Proteomes" id="UP001430796"/>
    </source>
</evidence>
<accession>A0ABS9HPY4</accession>
<comment type="caution">
    <text evidence="2">The sequence shown here is derived from an EMBL/GenBank/DDBJ whole genome shotgun (WGS) entry which is preliminary data.</text>
</comment>
<organism evidence="2 3">
    <name type="scientific">Marilutibacter chinensis</name>
    <dbReference type="NCBI Taxonomy" id="2912247"/>
    <lineage>
        <taxon>Bacteria</taxon>
        <taxon>Pseudomonadati</taxon>
        <taxon>Pseudomonadota</taxon>
        <taxon>Gammaproteobacteria</taxon>
        <taxon>Lysobacterales</taxon>
        <taxon>Lysobacteraceae</taxon>
        <taxon>Marilutibacter</taxon>
    </lineage>
</organism>
<name>A0ABS9HPY4_9GAMM</name>
<gene>
    <name evidence="2" type="ORF">L3V18_00910</name>
</gene>
<protein>
    <recommendedName>
        <fullName evidence="4">WXG100 family type VII secretion target</fullName>
    </recommendedName>
</protein>
<sequence length="129" mass="14685">MDVLRTYSVERRDEAVARARQATASIDVQIQRLQARIDADWSGMNDDARRRSRSALREIERGRNAAAEWYGGMRHGSSAAWKEVREGFVRSYDELARALRHAREELRDGGRPRPEDDPSSQDAGQKEGS</sequence>
<dbReference type="RefSeq" id="WP_237052743.1">
    <property type="nucleotide sequence ID" value="NZ_JAKJPO010000001.1"/>
</dbReference>
<evidence type="ECO:0000256" key="1">
    <source>
        <dbReference type="SAM" id="MobiDB-lite"/>
    </source>
</evidence>
<keyword evidence="3" id="KW-1185">Reference proteome</keyword>
<feature type="compositionally biased region" description="Basic and acidic residues" evidence="1">
    <location>
        <begin position="103"/>
        <end position="116"/>
    </location>
</feature>
<reference evidence="2" key="2">
    <citation type="submission" date="2022-01" db="EMBL/GenBank/DDBJ databases">
        <authorList>
            <person name="Zhou L.Y."/>
        </authorList>
    </citation>
    <scope>NUCLEOTIDE SEQUENCE</scope>
    <source>
        <strain evidence="2">TLK-CK17</strain>
    </source>
</reference>
<dbReference type="EMBL" id="JAKJPO010000001">
    <property type="protein sequence ID" value="MCF7220353.1"/>
    <property type="molecule type" value="Genomic_DNA"/>
</dbReference>
<evidence type="ECO:0000313" key="2">
    <source>
        <dbReference type="EMBL" id="MCF7220353.1"/>
    </source>
</evidence>